<feature type="compositionally biased region" description="Low complexity" evidence="1">
    <location>
        <begin position="368"/>
        <end position="382"/>
    </location>
</feature>
<feature type="compositionally biased region" description="Basic and acidic residues" evidence="1">
    <location>
        <begin position="193"/>
        <end position="203"/>
    </location>
</feature>
<protein>
    <submittedName>
        <fullName evidence="2">Uncharacterized protein</fullName>
    </submittedName>
</protein>
<proteinExistence type="predicted"/>
<gene>
    <name evidence="2" type="ORF">CCMP2556_LOCUS21849</name>
</gene>
<comment type="caution">
    <text evidence="2">The sequence shown here is derived from an EMBL/GenBank/DDBJ whole genome shotgun (WGS) entry which is preliminary data.</text>
</comment>
<feature type="compositionally biased region" description="Basic and acidic residues" evidence="1">
    <location>
        <begin position="503"/>
        <end position="516"/>
    </location>
</feature>
<feature type="region of interest" description="Disordered" evidence="1">
    <location>
        <begin position="186"/>
        <end position="516"/>
    </location>
</feature>
<reference evidence="2 3" key="1">
    <citation type="submission" date="2024-02" db="EMBL/GenBank/DDBJ databases">
        <authorList>
            <person name="Chen Y."/>
            <person name="Shah S."/>
            <person name="Dougan E. K."/>
            <person name="Thang M."/>
            <person name="Chan C."/>
        </authorList>
    </citation>
    <scope>NUCLEOTIDE SEQUENCE [LARGE SCALE GENOMIC DNA]</scope>
</reference>
<dbReference type="Proteomes" id="UP001642484">
    <property type="component" value="Unassembled WGS sequence"/>
</dbReference>
<name>A0ABP0LPH3_9DINO</name>
<feature type="compositionally biased region" description="Basic and acidic residues" evidence="1">
    <location>
        <begin position="278"/>
        <end position="324"/>
    </location>
</feature>
<keyword evidence="3" id="KW-1185">Reference proteome</keyword>
<sequence>MKNRQRRWMLDGLKHLGAPIVFAQLVSLIFAVDGLDWSSPGQHVETFAGAMSVTSTWSASAWAICSQRVHAYCAFCAPVVWWVLEQPASSTLEYLPIFQDMVRMIPCRRLHIFMSHYGGPTKKPTYLYSSHQQIDDIARFRVAENLQNRNMTVHYVDGFGKALARCRTLHWKENVRRARRKVQWAAGPVKIAKTKDSEMEKRSRKEKKVKKQQEDSKPVEVKKRKDSQGAGKENERSQKIDAKKESAKKQKVDDKKKEKDEKENDKKPKEKKEKKRKVPETKEAEEVEAGEAKKLKEKENKQEKKQDKKEDDKKDEKDRKNRKDKDKKKKRKAEKEGGKKPKKQKQSKKDDKIVYVPMIAGQMQHVFESPTAAAPATPSTTKAKAEAKLRSLQSLLETCPPDTDEETHSFVPPAESVAQEGDAEGEEVETDEEEEEEENDGEDEELETEAFVEDDSDDDDSYDEESEEEEEDEANKGEGEGNEEEMSSEGESEAEDDEEEDGEVKGEGKGDDKVDVSDCRALVPVVESTSEGTVALRNSVTNKRDWDKFCRQASCRSKFPVALSEHFVNNKLDLFNLWLDNNKSWEKCKVEVERRAELEHQSVRGWEAVQGKDLKKRYTEEKYEALVKSRKAAGLWYQCDDFPDDPDECWYFMRSAQKFKRIDKTKEGMALRAEASVDDEARALLTGEHGPLQAGALPSVDAVSKPGCKALLDAVNKVRDSVNSELARLLAWSFKHAMRGRAPDRGYRGEVFSKTTYRYELSGQVLACGWRACYFAMKGDLKARKQMNKFTRHYGCNLLCERCLAQTGKHCPDIMSYRNFGSAAWPMTEISHETYLQFDRDSLSPWACVDGWRLDTVAFDFLHMVYLGTGRDLFASGLRTLIERGVYEHTGIEDLDDLLDFIHLEMHRDCGEAGFYLPCKPVLNIASLGGLEDYAELTSRYKASHVKLMLWWLTRKCQVISDGKPDPILSVLATCLWGLQRVVEIMSESGIVLEPSSALEASQCLHLHLRTYAWLALHYHDQKIMFYKVRPKTHYLFHMANEIATLRLNFALFWTFDDIFASFCFGSNTLRMKGVQKDSEDL</sequence>
<feature type="compositionally biased region" description="Basic and acidic residues" evidence="1">
    <location>
        <begin position="211"/>
        <end position="271"/>
    </location>
</feature>
<evidence type="ECO:0000256" key="1">
    <source>
        <dbReference type="SAM" id="MobiDB-lite"/>
    </source>
</evidence>
<evidence type="ECO:0000313" key="3">
    <source>
        <dbReference type="Proteomes" id="UP001642484"/>
    </source>
</evidence>
<feature type="compositionally biased region" description="Acidic residues" evidence="1">
    <location>
        <begin position="421"/>
        <end position="473"/>
    </location>
</feature>
<organism evidence="2 3">
    <name type="scientific">Durusdinium trenchii</name>
    <dbReference type="NCBI Taxonomy" id="1381693"/>
    <lineage>
        <taxon>Eukaryota</taxon>
        <taxon>Sar</taxon>
        <taxon>Alveolata</taxon>
        <taxon>Dinophyceae</taxon>
        <taxon>Suessiales</taxon>
        <taxon>Symbiodiniaceae</taxon>
        <taxon>Durusdinium</taxon>
    </lineage>
</organism>
<evidence type="ECO:0000313" key="2">
    <source>
        <dbReference type="EMBL" id="CAK9040577.1"/>
    </source>
</evidence>
<dbReference type="EMBL" id="CAXAMN010013336">
    <property type="protein sequence ID" value="CAK9040577.1"/>
    <property type="molecule type" value="Genomic_DNA"/>
</dbReference>
<feature type="compositionally biased region" description="Acidic residues" evidence="1">
    <location>
        <begin position="480"/>
        <end position="502"/>
    </location>
</feature>
<accession>A0ABP0LPH3</accession>